<feature type="region of interest" description="Disordered" evidence="1">
    <location>
        <begin position="264"/>
        <end position="289"/>
    </location>
</feature>
<evidence type="ECO:0000313" key="3">
    <source>
        <dbReference type="EMBL" id="RQM25986.1"/>
    </source>
</evidence>
<evidence type="ECO:0000313" key="2">
    <source>
        <dbReference type="EMBL" id="RHZ18426.1"/>
    </source>
</evidence>
<evidence type="ECO:0000313" key="5">
    <source>
        <dbReference type="Proteomes" id="UP000284702"/>
    </source>
</evidence>
<keyword evidence="5" id="KW-1185">Reference proteome</keyword>
<evidence type="ECO:0000256" key="1">
    <source>
        <dbReference type="SAM" id="MobiDB-lite"/>
    </source>
</evidence>
<reference evidence="2 4" key="2">
    <citation type="submission" date="2018-08" db="EMBL/GenBank/DDBJ databases">
        <title>Aphanomyces genome sequencing and annotation.</title>
        <authorList>
            <person name="Minardi D."/>
            <person name="Oidtmann B."/>
            <person name="Van Der Giezen M."/>
            <person name="Studholme D.J."/>
        </authorList>
    </citation>
    <scope>NUCLEOTIDE SEQUENCE [LARGE SCALE GENOMIC DNA]</scope>
    <source>
        <strain evidence="2 4">197901</strain>
    </source>
</reference>
<organism evidence="2 4">
    <name type="scientific">Aphanomyces astaci</name>
    <name type="common">Crayfish plague agent</name>
    <dbReference type="NCBI Taxonomy" id="112090"/>
    <lineage>
        <taxon>Eukaryota</taxon>
        <taxon>Sar</taxon>
        <taxon>Stramenopiles</taxon>
        <taxon>Oomycota</taxon>
        <taxon>Saprolegniomycetes</taxon>
        <taxon>Saprolegniales</taxon>
        <taxon>Verrucalvaceae</taxon>
        <taxon>Aphanomyces</taxon>
    </lineage>
</organism>
<protein>
    <submittedName>
        <fullName evidence="2">Uncharacterized protein</fullName>
    </submittedName>
</protein>
<name>A0A397FDW3_APHAT</name>
<dbReference type="VEuPathDB" id="FungiDB:H257_03414"/>
<accession>A0A397FDW3</accession>
<sequence length="322" mass="35801">MQLLALIEGGPCSGKPHPDANTSIVGCRFSVVKNPPRFCFVPWRRRPPNATLFLNVGACVISVDTKSGGSIETINAVDVHMEPMGVRRVELLHHAVFPTTTCTIYEFENPVYTVEFTATVHLMQHMVYIRGRKPKFFEARHDSMLMTHMQNTIAYATTMWTLALWNALFPYSHLKETLEDALAALHTDVHLALTHLDATYCQFYAHAAVTDVAYDAACVSSNPETIEPLRARSVGGMSKADKGKVEKKGRFTIIDLPSDEPSPLSSFRTGVLPMSPLRGTSSGGNRSFRHIDDDEEDIVAPELPRKTYACHVDCVITLRARK</sequence>
<gene>
    <name evidence="3" type="ORF">B5M09_000812</name>
    <name evidence="2" type="ORF">DYB31_005406</name>
</gene>
<dbReference type="AlphaFoldDB" id="A0A397FDW3"/>
<reference evidence="3 5" key="1">
    <citation type="submission" date="2018-07" db="EMBL/GenBank/DDBJ databases">
        <title>Annotation of Aphanomyces astaci genome assembly.</title>
        <authorList>
            <person name="Studholme D.J."/>
        </authorList>
    </citation>
    <scope>NUCLEOTIDE SEQUENCE [LARGE SCALE GENOMIC DNA]</scope>
    <source>
        <strain evidence="3">Pc</strain>
    </source>
</reference>
<dbReference type="VEuPathDB" id="FungiDB:H257_03413"/>
<dbReference type="Proteomes" id="UP000266196">
    <property type="component" value="Unassembled WGS sequence"/>
</dbReference>
<evidence type="ECO:0000313" key="4">
    <source>
        <dbReference type="Proteomes" id="UP000266196"/>
    </source>
</evidence>
<proteinExistence type="predicted"/>
<dbReference type="EMBL" id="MZMZ02002409">
    <property type="protein sequence ID" value="RQM25986.1"/>
    <property type="molecule type" value="Genomic_DNA"/>
</dbReference>
<comment type="caution">
    <text evidence="2">The sequence shown here is derived from an EMBL/GenBank/DDBJ whole genome shotgun (WGS) entry which is preliminary data.</text>
</comment>
<dbReference type="Proteomes" id="UP000284702">
    <property type="component" value="Unassembled WGS sequence"/>
</dbReference>
<dbReference type="EMBL" id="QUTE01009514">
    <property type="protein sequence ID" value="RHZ18426.1"/>
    <property type="molecule type" value="Genomic_DNA"/>
</dbReference>